<evidence type="ECO:0000256" key="11">
    <source>
        <dbReference type="ARBA" id="ARBA00023136"/>
    </source>
</evidence>
<dbReference type="PANTHER" id="PTHR32552">
    <property type="entry name" value="FERRICHROME IRON RECEPTOR-RELATED"/>
    <property type="match status" value="1"/>
</dbReference>
<proteinExistence type="inferred from homology"/>
<feature type="signal peptide" evidence="17">
    <location>
        <begin position="1"/>
        <end position="25"/>
    </location>
</feature>
<keyword evidence="5" id="KW-0410">Iron transport</keyword>
<dbReference type="InterPro" id="IPR036942">
    <property type="entry name" value="Beta-barrel_TonB_sf"/>
</dbReference>
<comment type="similarity">
    <text evidence="2 14 16">Belongs to the TonB-dependent receptor family.</text>
</comment>
<dbReference type="Gene3D" id="2.170.130.10">
    <property type="entry name" value="TonB-dependent receptor, plug domain"/>
    <property type="match status" value="1"/>
</dbReference>
<evidence type="ECO:0000256" key="10">
    <source>
        <dbReference type="ARBA" id="ARBA00023077"/>
    </source>
</evidence>
<feature type="chain" id="PRO_5047291137" evidence="17">
    <location>
        <begin position="26"/>
        <end position="708"/>
    </location>
</feature>
<keyword evidence="10 16" id="KW-0798">TonB box</keyword>
<dbReference type="InterPro" id="IPR010105">
    <property type="entry name" value="TonB_sidphr_rcpt"/>
</dbReference>
<dbReference type="RefSeq" id="WP_215381221.1">
    <property type="nucleotide sequence ID" value="NZ_JAGTIS010000026.1"/>
</dbReference>
<evidence type="ECO:0000256" key="4">
    <source>
        <dbReference type="ARBA" id="ARBA00022452"/>
    </source>
</evidence>
<organism evidence="20 21">
    <name type="scientific">Metapseudomonas boanensis</name>
    <dbReference type="NCBI Taxonomy" id="2822138"/>
    <lineage>
        <taxon>Bacteria</taxon>
        <taxon>Pseudomonadati</taxon>
        <taxon>Pseudomonadota</taxon>
        <taxon>Gammaproteobacteria</taxon>
        <taxon>Pseudomonadales</taxon>
        <taxon>Pseudomonadaceae</taxon>
        <taxon>Metapseudomonas</taxon>
    </lineage>
</organism>
<evidence type="ECO:0000256" key="16">
    <source>
        <dbReference type="RuleBase" id="RU003357"/>
    </source>
</evidence>
<dbReference type="EMBL" id="JAGTIS010000026">
    <property type="protein sequence ID" value="MBT8769382.1"/>
    <property type="molecule type" value="Genomic_DNA"/>
</dbReference>
<comment type="caution">
    <text evidence="20">The sequence shown here is derived from an EMBL/GenBank/DDBJ whole genome shotgun (WGS) entry which is preliminary data.</text>
</comment>
<accession>A0ABS5XSU4</accession>
<keyword evidence="12 20" id="KW-0675">Receptor</keyword>
<keyword evidence="13 14" id="KW-0998">Cell outer membrane</keyword>
<evidence type="ECO:0000256" key="6">
    <source>
        <dbReference type="ARBA" id="ARBA00022692"/>
    </source>
</evidence>
<keyword evidence="21" id="KW-1185">Reference proteome</keyword>
<feature type="domain" description="TonB-dependent receptor plug" evidence="19">
    <location>
        <begin position="62"/>
        <end position="157"/>
    </location>
</feature>
<evidence type="ECO:0000256" key="5">
    <source>
        <dbReference type="ARBA" id="ARBA00022496"/>
    </source>
</evidence>
<dbReference type="CDD" id="cd01347">
    <property type="entry name" value="ligand_gated_channel"/>
    <property type="match status" value="1"/>
</dbReference>
<dbReference type="Proteomes" id="UP001519667">
    <property type="component" value="Unassembled WGS sequence"/>
</dbReference>
<keyword evidence="9" id="KW-0406">Ion transport</keyword>
<keyword evidence="7 17" id="KW-0732">Signal</keyword>
<evidence type="ECO:0000313" key="20">
    <source>
        <dbReference type="EMBL" id="MBT8769382.1"/>
    </source>
</evidence>
<keyword evidence="6 14" id="KW-0812">Transmembrane</keyword>
<dbReference type="SUPFAM" id="SSF56935">
    <property type="entry name" value="Porins"/>
    <property type="match status" value="1"/>
</dbReference>
<dbReference type="InterPro" id="IPR039426">
    <property type="entry name" value="TonB-dep_rcpt-like"/>
</dbReference>
<dbReference type="Pfam" id="PF07715">
    <property type="entry name" value="Plug"/>
    <property type="match status" value="1"/>
</dbReference>
<evidence type="ECO:0000256" key="1">
    <source>
        <dbReference type="ARBA" id="ARBA00004571"/>
    </source>
</evidence>
<reference evidence="20 21" key="1">
    <citation type="submission" date="2021-04" db="EMBL/GenBank/DDBJ databases">
        <title>Pseudomonas boanensis sp. nov., a bacterium isolated from river water used for household purposes in Boane District, Mozambique.</title>
        <authorList>
            <person name="Nicklasson M."/>
            <person name="Martin-Rodriguez A.J."/>
            <person name="Thorell K."/>
            <person name="Neves L."/>
            <person name="Mussagy A."/>
            <person name="Rydberg H.A."/>
            <person name="Hernroth B."/>
            <person name="Svensson-Stadler L."/>
            <person name="Sjoling A."/>
        </authorList>
    </citation>
    <scope>NUCLEOTIDE SEQUENCE [LARGE SCALE GENOMIC DNA]</scope>
    <source>
        <strain evidence="20 21">DB1</strain>
    </source>
</reference>
<evidence type="ECO:0000259" key="18">
    <source>
        <dbReference type="Pfam" id="PF00593"/>
    </source>
</evidence>
<dbReference type="PROSITE" id="PS52016">
    <property type="entry name" value="TONB_DEPENDENT_REC_3"/>
    <property type="match status" value="1"/>
</dbReference>
<dbReference type="Pfam" id="PF00593">
    <property type="entry name" value="TonB_dep_Rec_b-barrel"/>
    <property type="match status" value="1"/>
</dbReference>
<evidence type="ECO:0000256" key="17">
    <source>
        <dbReference type="SAM" id="SignalP"/>
    </source>
</evidence>
<evidence type="ECO:0000256" key="12">
    <source>
        <dbReference type="ARBA" id="ARBA00023170"/>
    </source>
</evidence>
<protein>
    <submittedName>
        <fullName evidence="20">TonB-dependent siderophore receptor</fullName>
    </submittedName>
</protein>
<keyword evidence="11 14" id="KW-0472">Membrane</keyword>
<evidence type="ECO:0000256" key="8">
    <source>
        <dbReference type="ARBA" id="ARBA00023004"/>
    </source>
</evidence>
<dbReference type="NCBIfam" id="TIGR01783">
    <property type="entry name" value="TonB-siderophor"/>
    <property type="match status" value="1"/>
</dbReference>
<sequence length="708" mass="78697">MVAFLRINPAALSMLGVLVIPAVQAETNEALAIPATSVTSAYEQQSYQATESKSALKIDAPLRDIPQTVNVVPESVIKDQGAQSMEDVLKNVPGVGLSNGDGQRDQVTIRGFSAIGDMFVDGIRDDALYFRDLSNVERVEVIKGPAAVLYGRGSSGGLINSVSKKPTFDPKQELGASFDSEGKRRTQFDAGWADQQQGNKAFRVTGALEDSDTFRDDGYIDRKAIAPSAYFRLSDDLELNLGATYLYDKRLIDFGIPARGDRPVDVDRDKRFGSGDPDQDYARSEVFSFTAGIDYRINDDFTLSNTSRYYRYDLDRNNTLADSSATRFVTAPNGELLVKLNRGNVARDEYGVFNQTELKQQAQLAGMQHSLLYGIELGHQDKYQRVFNQNNVAQVPVYRDALVVVPEHASTLSSKGTNFQDTAGFYVQDMIELSSQWKALLGVRYDIFGQEYDDDRVQNVDLDRTDKTWSPRAGLVFQPDQMQSYYVSVSRGYQPSGEVFAVSVANENLEPEETTNYELGAKWDFLDSRLSVTAAVFRLERTNIKTADPTNPALLVLAGEQRTDGFEATFSGQLSDKWQVYGGYAYLDAEITKSNSKTNGVPNEGQTPTLTPRNSANLWLVRSLTPQWRVGMGANYVDDRYTALDNVVVMPSYTTVDAALLYNEPKWDMALRLHNVFDRDYYASAHGSVDLITPGAPRTLELSANYRF</sequence>
<keyword evidence="8" id="KW-0408">Iron</keyword>
<evidence type="ECO:0000256" key="13">
    <source>
        <dbReference type="ARBA" id="ARBA00023237"/>
    </source>
</evidence>
<evidence type="ECO:0000313" key="21">
    <source>
        <dbReference type="Proteomes" id="UP001519667"/>
    </source>
</evidence>
<dbReference type="PROSITE" id="PS01156">
    <property type="entry name" value="TONB_DEPENDENT_REC_2"/>
    <property type="match status" value="1"/>
</dbReference>
<evidence type="ECO:0000256" key="7">
    <source>
        <dbReference type="ARBA" id="ARBA00022729"/>
    </source>
</evidence>
<gene>
    <name evidence="20" type="ORF">J7302_25060</name>
</gene>
<keyword evidence="4 14" id="KW-1134">Transmembrane beta strand</keyword>
<evidence type="ECO:0000256" key="2">
    <source>
        <dbReference type="ARBA" id="ARBA00009810"/>
    </source>
</evidence>
<dbReference type="InterPro" id="IPR000531">
    <property type="entry name" value="Beta-barrel_TonB"/>
</dbReference>
<feature type="short sequence motif" description="TonB C-terminal box" evidence="15">
    <location>
        <begin position="691"/>
        <end position="708"/>
    </location>
</feature>
<keyword evidence="3 14" id="KW-0813">Transport</keyword>
<dbReference type="InterPro" id="IPR037066">
    <property type="entry name" value="Plug_dom_sf"/>
</dbReference>
<name>A0ABS5XSU4_9GAMM</name>
<evidence type="ECO:0000256" key="15">
    <source>
        <dbReference type="PROSITE-ProRule" id="PRU10144"/>
    </source>
</evidence>
<evidence type="ECO:0000256" key="14">
    <source>
        <dbReference type="PROSITE-ProRule" id="PRU01360"/>
    </source>
</evidence>
<evidence type="ECO:0000256" key="3">
    <source>
        <dbReference type="ARBA" id="ARBA00022448"/>
    </source>
</evidence>
<dbReference type="InterPro" id="IPR010917">
    <property type="entry name" value="TonB_rcpt_CS"/>
</dbReference>
<comment type="subcellular location">
    <subcellularLocation>
        <location evidence="1 14">Cell outer membrane</location>
        <topology evidence="1 14">Multi-pass membrane protein</topology>
    </subcellularLocation>
</comment>
<dbReference type="InterPro" id="IPR012910">
    <property type="entry name" value="Plug_dom"/>
</dbReference>
<evidence type="ECO:0000256" key="9">
    <source>
        <dbReference type="ARBA" id="ARBA00023065"/>
    </source>
</evidence>
<dbReference type="Gene3D" id="2.40.170.20">
    <property type="entry name" value="TonB-dependent receptor, beta-barrel domain"/>
    <property type="match status" value="1"/>
</dbReference>
<evidence type="ECO:0000259" key="19">
    <source>
        <dbReference type="Pfam" id="PF07715"/>
    </source>
</evidence>
<feature type="domain" description="TonB-dependent receptor-like beta-barrel" evidence="18">
    <location>
        <begin position="231"/>
        <end position="676"/>
    </location>
</feature>
<dbReference type="PANTHER" id="PTHR32552:SF68">
    <property type="entry name" value="FERRICHROME OUTER MEMBRANE TRANSPORTER_PHAGE RECEPTOR"/>
    <property type="match status" value="1"/>
</dbReference>